<keyword evidence="1 5" id="KW-0699">rRNA-binding</keyword>
<dbReference type="InterPro" id="IPR020057">
    <property type="entry name" value="Ribosomal_bL25_b-dom"/>
</dbReference>
<dbReference type="SUPFAM" id="SSF50715">
    <property type="entry name" value="Ribosomal protein L25-like"/>
    <property type="match status" value="1"/>
</dbReference>
<keyword evidence="3 5" id="KW-0689">Ribosomal protein</keyword>
<dbReference type="InterPro" id="IPR029751">
    <property type="entry name" value="Ribosomal_L25_dom"/>
</dbReference>
<dbReference type="InterPro" id="IPR020930">
    <property type="entry name" value="Ribosomal_uL5_bac-type"/>
</dbReference>
<dbReference type="InterPro" id="IPR037121">
    <property type="entry name" value="Ribosomal_bL25_C"/>
</dbReference>
<evidence type="ECO:0000313" key="10">
    <source>
        <dbReference type="Proteomes" id="UP000285961"/>
    </source>
</evidence>
<protein>
    <recommendedName>
        <fullName evidence="5">Large ribosomal subunit protein bL25</fullName>
    </recommendedName>
    <alternativeName>
        <fullName evidence="5">General stress protein CTC</fullName>
    </alternativeName>
</protein>
<dbReference type="Pfam" id="PF14693">
    <property type="entry name" value="Ribosomal_TL5_C"/>
    <property type="match status" value="1"/>
</dbReference>
<proteinExistence type="inferred from homology"/>
<evidence type="ECO:0000256" key="4">
    <source>
        <dbReference type="ARBA" id="ARBA00023274"/>
    </source>
</evidence>
<comment type="similarity">
    <text evidence="5">Belongs to the bacterial ribosomal protein bL25 family. CTC subfamily.</text>
</comment>
<gene>
    <name evidence="5" type="primary">rplY</name>
    <name evidence="5" type="synonym">ctc</name>
    <name evidence="9" type="ORF">C4532_08895</name>
</gene>
<evidence type="ECO:0000259" key="7">
    <source>
        <dbReference type="Pfam" id="PF01386"/>
    </source>
</evidence>
<sequence length="250" mass="27188">MEIVDLKANVRTVTGKKGARQCRQNGLLPGVLYGRGDTTTSLTVNPKELDRVLHTHAGSNVIIRLTLEEKGGDPTTVVVKELQVDSLKGTMRHVDFCHISLDKKIRTTVPFRIVGESPGVKLGGILEHTLWELEIESLPLEVPDYIEVDVSGLNMGDSLSVADLRLPEAIKVLTEQDVAVVSIAAPRVEAEVEAAPAPEAEVGEPEVITAKAEKKGEGAEEKEEPKAARKEEPKAAKEEKKPAEKRKSKE</sequence>
<evidence type="ECO:0000256" key="1">
    <source>
        <dbReference type="ARBA" id="ARBA00022730"/>
    </source>
</evidence>
<dbReference type="NCBIfam" id="TIGR00731">
    <property type="entry name" value="bL25_bact_ctc"/>
    <property type="match status" value="1"/>
</dbReference>
<dbReference type="GO" id="GO:0006412">
    <property type="term" value="P:translation"/>
    <property type="evidence" value="ECO:0007669"/>
    <property type="project" value="UniProtKB-UniRule"/>
</dbReference>
<feature type="domain" description="Large ribosomal subunit protein bL25 beta" evidence="8">
    <location>
        <begin position="104"/>
        <end position="187"/>
    </location>
</feature>
<dbReference type="PANTHER" id="PTHR33284">
    <property type="entry name" value="RIBOSOMAL PROTEIN L25/GLN-TRNA SYNTHETASE, ANTI-CODON-BINDING DOMAIN-CONTAINING PROTEIN"/>
    <property type="match status" value="1"/>
</dbReference>
<dbReference type="CDD" id="cd00495">
    <property type="entry name" value="Ribosomal_L25_TL5_CTC"/>
    <property type="match status" value="1"/>
</dbReference>
<evidence type="ECO:0000256" key="3">
    <source>
        <dbReference type="ARBA" id="ARBA00022980"/>
    </source>
</evidence>
<dbReference type="AlphaFoldDB" id="A0A419EZG3"/>
<evidence type="ECO:0000256" key="5">
    <source>
        <dbReference type="HAMAP-Rule" id="MF_01334"/>
    </source>
</evidence>
<comment type="caution">
    <text evidence="9">The sequence shown here is derived from an EMBL/GenBank/DDBJ whole genome shotgun (WGS) entry which is preliminary data.</text>
</comment>
<evidence type="ECO:0000259" key="8">
    <source>
        <dbReference type="Pfam" id="PF14693"/>
    </source>
</evidence>
<evidence type="ECO:0000313" key="9">
    <source>
        <dbReference type="EMBL" id="RJP70787.1"/>
    </source>
</evidence>
<keyword evidence="4 5" id="KW-0687">Ribonucleoprotein</keyword>
<reference evidence="9 10" key="1">
    <citation type="journal article" date="2017" name="ISME J.">
        <title>Energy and carbon metabolisms in a deep terrestrial subsurface fluid microbial community.</title>
        <authorList>
            <person name="Momper L."/>
            <person name="Jungbluth S.P."/>
            <person name="Lee M.D."/>
            <person name="Amend J.P."/>
        </authorList>
    </citation>
    <scope>NUCLEOTIDE SEQUENCE [LARGE SCALE GENOMIC DNA]</scope>
    <source>
        <strain evidence="9">SURF_17</strain>
    </source>
</reference>
<dbReference type="InterPro" id="IPR011035">
    <property type="entry name" value="Ribosomal_bL25/Gln-tRNA_synth"/>
</dbReference>
<dbReference type="Gene3D" id="2.40.240.10">
    <property type="entry name" value="Ribosomal Protein L25, Chain P"/>
    <property type="match status" value="1"/>
</dbReference>
<dbReference type="PANTHER" id="PTHR33284:SF1">
    <property type="entry name" value="RIBOSOMAL PROTEIN L25_GLN-TRNA SYNTHETASE, ANTI-CODON-BINDING DOMAIN-CONTAINING PROTEIN"/>
    <property type="match status" value="1"/>
</dbReference>
<evidence type="ECO:0000256" key="6">
    <source>
        <dbReference type="SAM" id="MobiDB-lite"/>
    </source>
</evidence>
<evidence type="ECO:0000256" key="2">
    <source>
        <dbReference type="ARBA" id="ARBA00022884"/>
    </source>
</evidence>
<dbReference type="GO" id="GO:0003735">
    <property type="term" value="F:structural constituent of ribosome"/>
    <property type="evidence" value="ECO:0007669"/>
    <property type="project" value="InterPro"/>
</dbReference>
<feature type="region of interest" description="Disordered" evidence="6">
    <location>
        <begin position="191"/>
        <end position="250"/>
    </location>
</feature>
<comment type="subunit">
    <text evidence="5">Part of the 50S ribosomal subunit; part of the 5S rRNA/L5/L18/L25 subcomplex. Contacts the 5S rRNA. Binds to the 5S rRNA independently of L5 and L18.</text>
</comment>
<dbReference type="EMBL" id="QZKI01000065">
    <property type="protein sequence ID" value="RJP70787.1"/>
    <property type="molecule type" value="Genomic_DNA"/>
</dbReference>
<feature type="domain" description="Large ribosomal subunit protein bL25 L25" evidence="7">
    <location>
        <begin position="6"/>
        <end position="96"/>
    </location>
</feature>
<name>A0A419EZG3_9BACT</name>
<dbReference type="Pfam" id="PF01386">
    <property type="entry name" value="Ribosomal_L25p"/>
    <property type="match status" value="1"/>
</dbReference>
<comment type="function">
    <text evidence="5">This is one of the proteins that binds to the 5S RNA in the ribosome where it forms part of the central protuberance.</text>
</comment>
<dbReference type="Proteomes" id="UP000285961">
    <property type="component" value="Unassembled WGS sequence"/>
</dbReference>
<dbReference type="InterPro" id="IPR001021">
    <property type="entry name" value="Ribosomal_bL25_long"/>
</dbReference>
<dbReference type="GO" id="GO:0008097">
    <property type="term" value="F:5S rRNA binding"/>
    <property type="evidence" value="ECO:0007669"/>
    <property type="project" value="InterPro"/>
</dbReference>
<organism evidence="9 10">
    <name type="scientific">Candidatus Abyssobacteria bacterium SURF_17</name>
    <dbReference type="NCBI Taxonomy" id="2093361"/>
    <lineage>
        <taxon>Bacteria</taxon>
        <taxon>Pseudomonadati</taxon>
        <taxon>Candidatus Hydrogenedentota</taxon>
        <taxon>Candidatus Abyssobacteria</taxon>
    </lineage>
</organism>
<dbReference type="Gene3D" id="2.170.120.20">
    <property type="entry name" value="Ribosomal protein L25, beta domain"/>
    <property type="match status" value="1"/>
</dbReference>
<dbReference type="HAMAP" id="MF_01334">
    <property type="entry name" value="Ribosomal_bL25_CTC"/>
    <property type="match status" value="1"/>
</dbReference>
<dbReference type="InterPro" id="IPR020056">
    <property type="entry name" value="Rbsml_bL25/Gln-tRNA_synth_N"/>
</dbReference>
<feature type="compositionally biased region" description="Basic and acidic residues" evidence="6">
    <location>
        <begin position="211"/>
        <end position="250"/>
    </location>
</feature>
<accession>A0A419EZG3</accession>
<dbReference type="GO" id="GO:0022625">
    <property type="term" value="C:cytosolic large ribosomal subunit"/>
    <property type="evidence" value="ECO:0007669"/>
    <property type="project" value="TreeGrafter"/>
</dbReference>
<keyword evidence="2 5" id="KW-0694">RNA-binding</keyword>